<keyword evidence="1" id="KW-0732">Signal</keyword>
<keyword evidence="3" id="KW-1185">Reference proteome</keyword>
<dbReference type="AlphaFoldDB" id="A0AAE2ZQC9"/>
<comment type="caution">
    <text evidence="2">The sequence shown here is derived from an EMBL/GenBank/DDBJ whole genome shotgun (WGS) entry which is preliminary data.</text>
</comment>
<evidence type="ECO:0000313" key="3">
    <source>
        <dbReference type="Proteomes" id="UP001196509"/>
    </source>
</evidence>
<dbReference type="RefSeq" id="WP_220229669.1">
    <property type="nucleotide sequence ID" value="NZ_JAICBX010000003.1"/>
</dbReference>
<feature type="chain" id="PRO_5042111408" evidence="1">
    <location>
        <begin position="26"/>
        <end position="130"/>
    </location>
</feature>
<protein>
    <submittedName>
        <fullName evidence="2">Uncharacterized protein</fullName>
    </submittedName>
</protein>
<evidence type="ECO:0000313" key="2">
    <source>
        <dbReference type="EMBL" id="MBW8638950.1"/>
    </source>
</evidence>
<evidence type="ECO:0000256" key="1">
    <source>
        <dbReference type="SAM" id="SignalP"/>
    </source>
</evidence>
<name>A0AAE2ZQC9_9HYPH</name>
<gene>
    <name evidence="2" type="ORF">K1W69_17270</name>
</gene>
<proteinExistence type="predicted"/>
<dbReference type="EMBL" id="JAICBX010000003">
    <property type="protein sequence ID" value="MBW8638950.1"/>
    <property type="molecule type" value="Genomic_DNA"/>
</dbReference>
<dbReference type="Proteomes" id="UP001196509">
    <property type="component" value="Unassembled WGS sequence"/>
</dbReference>
<accession>A0AAE2ZQC9</accession>
<feature type="signal peptide" evidence="1">
    <location>
        <begin position="1"/>
        <end position="25"/>
    </location>
</feature>
<sequence length="130" mass="14038">MKTQTVLRMAVSLAVVLLLAVPGNAQQFEDDTAAAVPQDVMSALKGELFRKLVNPDGAKIRAINKAPMGDAWCGFINVPNGMGALTGYRAFAFRPSKPHLILAEIDESDPLYAISRQSITLRGCSIEMSF</sequence>
<reference evidence="2" key="1">
    <citation type="submission" date="2021-08" db="EMBL/GenBank/DDBJ databases">
        <title>Hoeflea bacterium WL0058 sp. nov., isolated from the sediment.</title>
        <authorList>
            <person name="Wang L."/>
            <person name="Zhang D."/>
        </authorList>
    </citation>
    <scope>NUCLEOTIDE SEQUENCE</scope>
    <source>
        <strain evidence="2">WL0058</strain>
    </source>
</reference>
<organism evidence="2 3">
    <name type="scientific">Flavimaribacter sediminis</name>
    <dbReference type="NCBI Taxonomy" id="2865987"/>
    <lineage>
        <taxon>Bacteria</taxon>
        <taxon>Pseudomonadati</taxon>
        <taxon>Pseudomonadota</taxon>
        <taxon>Alphaproteobacteria</taxon>
        <taxon>Hyphomicrobiales</taxon>
        <taxon>Rhizobiaceae</taxon>
        <taxon>Flavimaribacter</taxon>
    </lineage>
</organism>